<gene>
    <name evidence="1" type="ORF">EC958_5184</name>
</gene>
<protein>
    <submittedName>
        <fullName evidence="1">Uncharacterized protein</fullName>
    </submittedName>
</protein>
<evidence type="ECO:0000313" key="1">
    <source>
        <dbReference type="EMBL" id="CDN84472.1"/>
    </source>
</evidence>
<proteinExistence type="predicted"/>
<dbReference type="KEGG" id="ecos:EC958_5184"/>
<name>A0AA36L2G5_ECOLX</name>
<dbReference type="Proteomes" id="UP000032727">
    <property type="component" value="Chromosome I"/>
</dbReference>
<evidence type="ECO:0000313" key="2">
    <source>
        <dbReference type="Proteomes" id="UP000032727"/>
    </source>
</evidence>
<reference evidence="1 2" key="1">
    <citation type="journal article" date="2014" name="PLoS ONE">
        <title>The complete genome sequence of Escherichia coli EC958: a high quality reference sequence for the globally disseminated multidrug resistant E. coli O25b:H4-ST131 clone.</title>
        <authorList>
            <person name="Forde B.M."/>
            <person name="Ben Zakour N.L."/>
            <person name="Stanton-Cook M."/>
            <person name="Phan M.D."/>
            <person name="Totsika M."/>
            <person name="Peters K.M."/>
            <person name="Chan K.G."/>
            <person name="Schembri M.A."/>
            <person name="Upton M."/>
            <person name="Beatson S.A."/>
        </authorList>
    </citation>
    <scope>NUCLEOTIDE SEQUENCE [LARGE SCALE GENOMIC DNA]</scope>
    <source>
        <strain evidence="1 2">EC958</strain>
    </source>
</reference>
<sequence length="68" mass="7531">MWEITFSSVSRDEQRRNCSGFNFHSSLVTLCCNQRDTASIPHQTDILVPSPNSLLPCNHLTGLSAISP</sequence>
<accession>A0AA36L2G5</accession>
<dbReference type="AlphaFoldDB" id="A0AA36L2G5"/>
<organism evidence="1 2">
    <name type="scientific">Escherichia coli O25b:H4-ST131</name>
    <dbReference type="NCBI Taxonomy" id="941322"/>
    <lineage>
        <taxon>Bacteria</taxon>
        <taxon>Pseudomonadati</taxon>
        <taxon>Pseudomonadota</taxon>
        <taxon>Gammaproteobacteria</taxon>
        <taxon>Enterobacterales</taxon>
        <taxon>Enterobacteriaceae</taxon>
        <taxon>Escherichia</taxon>
    </lineage>
</organism>
<dbReference type="EMBL" id="HG941718">
    <property type="protein sequence ID" value="CDN84472.1"/>
    <property type="molecule type" value="Genomic_DNA"/>
</dbReference>